<feature type="region of interest" description="Disordered" evidence="1">
    <location>
        <begin position="313"/>
        <end position="347"/>
    </location>
</feature>
<name>A0A2S4PIY9_9PEZI</name>
<accession>A0A2S4PIY9</accession>
<dbReference type="InterPro" id="IPR021109">
    <property type="entry name" value="Peptidase_aspartic_dom_sf"/>
</dbReference>
<keyword evidence="3" id="KW-1185">Reference proteome</keyword>
<sequence length="347" mass="38437">MSMIDFYQASPDFSKSCRTLSIRINEKRIKRKKYSEREPENSFEEEILMVETSGSLAKMHIDNDSAPDHSVKCSTLNCNAFRVPGEVLSNKVGVPGRVYLDALMVCADQGSDLVLISPQLVRILNLKKNTLSHFNGHAITMGTADGASHKILVWVSFIFGSGGVNREVHAFVRPDKGITDLFLLLGLPWLHSVKAVIDIQKSQIKLGDRKNGEKRTILQGPTFEFAKYHCLLLQPTKIPFKGVLRTKPYVNEEKVISAVSKRSSALDDENLSKLSGDEILNNDSLSSWDEGSVYSSGSETTVKDIGNKKSHKVRDYISASTDSDPSTEDDYSTDENSSAQDSENSIN</sequence>
<comment type="caution">
    <text evidence="2">The sequence shown here is derived from an EMBL/GenBank/DDBJ whole genome shotgun (WGS) entry which is preliminary data.</text>
</comment>
<dbReference type="Gene3D" id="2.40.70.10">
    <property type="entry name" value="Acid Proteases"/>
    <property type="match status" value="1"/>
</dbReference>
<dbReference type="EMBL" id="PEDP01005284">
    <property type="protein sequence ID" value="POS81983.1"/>
    <property type="molecule type" value="Genomic_DNA"/>
</dbReference>
<organism evidence="2 3">
    <name type="scientific">Erysiphe pulchra</name>
    <dbReference type="NCBI Taxonomy" id="225359"/>
    <lineage>
        <taxon>Eukaryota</taxon>
        <taxon>Fungi</taxon>
        <taxon>Dikarya</taxon>
        <taxon>Ascomycota</taxon>
        <taxon>Pezizomycotina</taxon>
        <taxon>Leotiomycetes</taxon>
        <taxon>Erysiphales</taxon>
        <taxon>Erysiphaceae</taxon>
        <taxon>Erysiphe</taxon>
    </lineage>
</organism>
<protein>
    <submittedName>
        <fullName evidence="2">Uncharacterized protein</fullName>
    </submittedName>
</protein>
<evidence type="ECO:0000313" key="2">
    <source>
        <dbReference type="EMBL" id="POS81983.1"/>
    </source>
</evidence>
<dbReference type="Proteomes" id="UP000237438">
    <property type="component" value="Unassembled WGS sequence"/>
</dbReference>
<gene>
    <name evidence="2" type="ORF">EPUL_006157</name>
</gene>
<feature type="compositionally biased region" description="Polar residues" evidence="1">
    <location>
        <begin position="334"/>
        <end position="347"/>
    </location>
</feature>
<evidence type="ECO:0000313" key="3">
    <source>
        <dbReference type="Proteomes" id="UP000237438"/>
    </source>
</evidence>
<proteinExistence type="predicted"/>
<reference evidence="2 3" key="1">
    <citation type="submission" date="2017-10" db="EMBL/GenBank/DDBJ databases">
        <title>Development of genomic resources for the powdery mildew, Erysiphe pulchra.</title>
        <authorList>
            <person name="Wadl P.A."/>
            <person name="Mack B.M."/>
            <person name="Moore G."/>
            <person name="Beltz S.B."/>
        </authorList>
    </citation>
    <scope>NUCLEOTIDE SEQUENCE [LARGE SCALE GENOMIC DNA]</scope>
    <source>
        <strain evidence="2">Cflorida</strain>
    </source>
</reference>
<evidence type="ECO:0000256" key="1">
    <source>
        <dbReference type="SAM" id="MobiDB-lite"/>
    </source>
</evidence>
<dbReference type="OrthoDB" id="3596854at2759"/>
<dbReference type="AlphaFoldDB" id="A0A2S4PIY9"/>